<dbReference type="EMBL" id="BGPR01006720">
    <property type="protein sequence ID" value="GBN21320.1"/>
    <property type="molecule type" value="Genomic_DNA"/>
</dbReference>
<accession>A0A4Y2M4H0</accession>
<dbReference type="AlphaFoldDB" id="A0A4Y2M4H0"/>
<reference evidence="1 2" key="1">
    <citation type="journal article" date="2019" name="Sci. Rep.">
        <title>Orb-weaving spider Araneus ventricosus genome elucidates the spidroin gene catalogue.</title>
        <authorList>
            <person name="Kono N."/>
            <person name="Nakamura H."/>
            <person name="Ohtoshi R."/>
            <person name="Moran D.A.P."/>
            <person name="Shinohara A."/>
            <person name="Yoshida Y."/>
            <person name="Fujiwara M."/>
            <person name="Mori M."/>
            <person name="Tomita M."/>
            <person name="Arakawa K."/>
        </authorList>
    </citation>
    <scope>NUCLEOTIDE SEQUENCE [LARGE SCALE GENOMIC DNA]</scope>
</reference>
<protein>
    <submittedName>
        <fullName evidence="1">Uncharacterized protein</fullName>
    </submittedName>
</protein>
<organism evidence="1 2">
    <name type="scientific">Araneus ventricosus</name>
    <name type="common">Orbweaver spider</name>
    <name type="synonym">Epeira ventricosa</name>
    <dbReference type="NCBI Taxonomy" id="182803"/>
    <lineage>
        <taxon>Eukaryota</taxon>
        <taxon>Metazoa</taxon>
        <taxon>Ecdysozoa</taxon>
        <taxon>Arthropoda</taxon>
        <taxon>Chelicerata</taxon>
        <taxon>Arachnida</taxon>
        <taxon>Araneae</taxon>
        <taxon>Araneomorphae</taxon>
        <taxon>Entelegynae</taxon>
        <taxon>Araneoidea</taxon>
        <taxon>Araneidae</taxon>
        <taxon>Araneus</taxon>
    </lineage>
</organism>
<keyword evidence="2" id="KW-1185">Reference proteome</keyword>
<comment type="caution">
    <text evidence="1">The sequence shown here is derived from an EMBL/GenBank/DDBJ whole genome shotgun (WGS) entry which is preliminary data.</text>
</comment>
<proteinExistence type="predicted"/>
<evidence type="ECO:0000313" key="2">
    <source>
        <dbReference type="Proteomes" id="UP000499080"/>
    </source>
</evidence>
<gene>
    <name evidence="1" type="ORF">AVEN_239031_1</name>
</gene>
<sequence>MDCRTKWHGEFCMHPVTMSRSHYIFTSKELHGLLRKDVIILNDISVTLRMDNCPFPRGVEDRGDRLPKDFLSYYMIDTVSGRSSISRLPG</sequence>
<dbReference type="Proteomes" id="UP000499080">
    <property type="component" value="Unassembled WGS sequence"/>
</dbReference>
<evidence type="ECO:0000313" key="1">
    <source>
        <dbReference type="EMBL" id="GBN21320.1"/>
    </source>
</evidence>
<name>A0A4Y2M4H0_ARAVE</name>